<keyword evidence="2" id="KW-0645">Protease</keyword>
<evidence type="ECO:0000313" key="8">
    <source>
        <dbReference type="Proteomes" id="UP001159428"/>
    </source>
</evidence>
<dbReference type="InterPro" id="IPR001940">
    <property type="entry name" value="Peptidase_S1C"/>
</dbReference>
<dbReference type="PANTHER" id="PTHR45980:SF9">
    <property type="entry name" value="PROTEASE DO-LIKE 10, MITOCHONDRIAL-RELATED"/>
    <property type="match status" value="1"/>
</dbReference>
<dbReference type="Gene3D" id="2.40.10.10">
    <property type="entry name" value="Trypsin-like serine proteases"/>
    <property type="match status" value="2"/>
</dbReference>
<proteinExistence type="inferred from homology"/>
<keyword evidence="8" id="KW-1185">Reference proteome</keyword>
<dbReference type="InterPro" id="IPR041517">
    <property type="entry name" value="DEGP_PDZ"/>
</dbReference>
<comment type="similarity">
    <text evidence="1">Belongs to the peptidase S1C family.</text>
</comment>
<evidence type="ECO:0000313" key="7">
    <source>
        <dbReference type="EMBL" id="CAH3045107.1"/>
    </source>
</evidence>
<dbReference type="SUPFAM" id="SSF50156">
    <property type="entry name" value="PDZ domain-like"/>
    <property type="match status" value="1"/>
</dbReference>
<protein>
    <recommendedName>
        <fullName evidence="6">Protease Do-like PDZ domain-containing protein</fullName>
    </recommendedName>
</protein>
<dbReference type="FunFam" id="2.40.10.10:FF:000012">
    <property type="entry name" value="protease Do-like 9"/>
    <property type="match status" value="1"/>
</dbReference>
<dbReference type="GO" id="GO:0006508">
    <property type="term" value="P:proteolysis"/>
    <property type="evidence" value="ECO:0007669"/>
    <property type="project" value="UniProtKB-KW"/>
</dbReference>
<evidence type="ECO:0000256" key="5">
    <source>
        <dbReference type="SAM" id="MobiDB-lite"/>
    </source>
</evidence>
<keyword evidence="4" id="KW-0720">Serine protease</keyword>
<evidence type="ECO:0000256" key="2">
    <source>
        <dbReference type="ARBA" id="ARBA00022670"/>
    </source>
</evidence>
<evidence type="ECO:0000256" key="3">
    <source>
        <dbReference type="ARBA" id="ARBA00022801"/>
    </source>
</evidence>
<dbReference type="Proteomes" id="UP001159428">
    <property type="component" value="Unassembled WGS sequence"/>
</dbReference>
<dbReference type="AlphaFoldDB" id="A0AAU9W744"/>
<name>A0AAU9W744_9CNID</name>
<feature type="domain" description="Protease Do-like PDZ" evidence="6">
    <location>
        <begin position="319"/>
        <end position="609"/>
    </location>
</feature>
<accession>A0AAU9W744</accession>
<dbReference type="PANTHER" id="PTHR45980">
    <property type="match status" value="1"/>
</dbReference>
<dbReference type="Pfam" id="PF17815">
    <property type="entry name" value="PDZ_3"/>
    <property type="match status" value="1"/>
</dbReference>
<evidence type="ECO:0000256" key="1">
    <source>
        <dbReference type="ARBA" id="ARBA00010541"/>
    </source>
</evidence>
<dbReference type="GO" id="GO:0004252">
    <property type="term" value="F:serine-type endopeptidase activity"/>
    <property type="evidence" value="ECO:0007669"/>
    <property type="project" value="InterPro"/>
</dbReference>
<gene>
    <name evidence="7" type="ORF">PMEA_00033557</name>
</gene>
<keyword evidence="3" id="KW-0378">Hydrolase</keyword>
<dbReference type="PRINTS" id="PR00834">
    <property type="entry name" value="PROTEASES2C"/>
</dbReference>
<comment type="caution">
    <text evidence="7">The sequence shown here is derived from an EMBL/GenBank/DDBJ whole genome shotgun (WGS) entry which is preliminary data.</text>
</comment>
<dbReference type="Gene3D" id="2.30.42.10">
    <property type="match status" value="1"/>
</dbReference>
<dbReference type="InterPro" id="IPR009003">
    <property type="entry name" value="Peptidase_S1_PA"/>
</dbReference>
<reference evidence="7 8" key="1">
    <citation type="submission" date="2022-05" db="EMBL/GenBank/DDBJ databases">
        <authorList>
            <consortium name="Genoscope - CEA"/>
            <person name="William W."/>
        </authorList>
    </citation>
    <scope>NUCLEOTIDE SEQUENCE [LARGE SCALE GENOMIC DNA]</scope>
</reference>
<dbReference type="Pfam" id="PF13365">
    <property type="entry name" value="Trypsin_2"/>
    <property type="match status" value="1"/>
</dbReference>
<evidence type="ECO:0000256" key="4">
    <source>
        <dbReference type="ARBA" id="ARBA00022825"/>
    </source>
</evidence>
<dbReference type="InterPro" id="IPR043504">
    <property type="entry name" value="Peptidase_S1_PA_chymotrypsin"/>
</dbReference>
<feature type="compositionally biased region" description="Polar residues" evidence="5">
    <location>
        <begin position="435"/>
        <end position="451"/>
    </location>
</feature>
<dbReference type="InterPro" id="IPR036034">
    <property type="entry name" value="PDZ_sf"/>
</dbReference>
<evidence type="ECO:0000259" key="6">
    <source>
        <dbReference type="Pfam" id="PF17815"/>
    </source>
</evidence>
<sequence length="614" mass="68599">MHFPQVLKSVVKLFVQISTPNYSMPWQMKRQQQVFGSGFVISGRRILTNGHVVAYQKSVRVRKHGDAKKYNAHVIHVGHECDIAMLGVTDETFWEDLCPLEFGEIPALEEDVVCVGFPTGGDNISVTRGVVSRVEIQRYAHSAVELLAIQIDAAINSGNSGGPALQDDRVIGIAFETLDNAENIGYIIPVTVIKHFLGDIEKSNTYNGFCRLGIKWQPIESEHMRNYFQLSAEQTGVLVTKVLPLFSCSSVLKRGDVLMAVNDEVIADNGTVHFRGNERILFDYKLSQMFIGDICKLKILRQGQVLKVEVTLDLITSLVPTQLYDKRPSYLVYAGLVFVSLSQPYMQHQYGKDWARKAPIRLCDRVLYGILNQTGQEVILLSQVLASELTTGYETMANLQLFKVNGRPILNLKHLASVLDEITIPFGKPEDSQAKGGTTARTVTSESCVEDNSSTKQGELTAKSCEVHKRQDDNIIPLKEVTTIDDTDGRSCAKLKTLEDVKKDWERGNNVCESDSHALSHYRKTSNECRKQDFTQTDSRSSDSLYLSTTQTTDMNSGVGDDPTLLNREDFVHFELDKEKIIVLHIPTAYNAAPEILQQYAIGQPRSNDLPLPP</sequence>
<organism evidence="7 8">
    <name type="scientific">Pocillopora meandrina</name>
    <dbReference type="NCBI Taxonomy" id="46732"/>
    <lineage>
        <taxon>Eukaryota</taxon>
        <taxon>Metazoa</taxon>
        <taxon>Cnidaria</taxon>
        <taxon>Anthozoa</taxon>
        <taxon>Hexacorallia</taxon>
        <taxon>Scleractinia</taxon>
        <taxon>Astrocoeniina</taxon>
        <taxon>Pocilloporidae</taxon>
        <taxon>Pocillopora</taxon>
    </lineage>
</organism>
<dbReference type="SUPFAM" id="SSF50494">
    <property type="entry name" value="Trypsin-like serine proteases"/>
    <property type="match status" value="1"/>
</dbReference>
<dbReference type="InterPro" id="IPR046449">
    <property type="entry name" value="DEGP_PDZ_sf"/>
</dbReference>
<dbReference type="Gene3D" id="3.20.190.20">
    <property type="match status" value="2"/>
</dbReference>
<feature type="region of interest" description="Disordered" evidence="5">
    <location>
        <begin position="430"/>
        <end position="451"/>
    </location>
</feature>
<dbReference type="EMBL" id="CALNXJ010000008">
    <property type="protein sequence ID" value="CAH3045107.1"/>
    <property type="molecule type" value="Genomic_DNA"/>
</dbReference>